<keyword evidence="3" id="KW-1185">Reference proteome</keyword>
<evidence type="ECO:0000313" key="3">
    <source>
        <dbReference type="Proteomes" id="UP000708208"/>
    </source>
</evidence>
<dbReference type="Pfam" id="PF13374">
    <property type="entry name" value="TPR_10"/>
    <property type="match status" value="4"/>
</dbReference>
<dbReference type="PANTHER" id="PTHR46082:SF6">
    <property type="entry name" value="AAA+ ATPASE DOMAIN-CONTAINING PROTEIN-RELATED"/>
    <property type="match status" value="1"/>
</dbReference>
<evidence type="ECO:0000313" key="2">
    <source>
        <dbReference type="EMBL" id="CAG7718771.1"/>
    </source>
</evidence>
<dbReference type="OrthoDB" id="8123811at2759"/>
<organism evidence="2 3">
    <name type="scientific">Allacma fusca</name>
    <dbReference type="NCBI Taxonomy" id="39272"/>
    <lineage>
        <taxon>Eukaryota</taxon>
        <taxon>Metazoa</taxon>
        <taxon>Ecdysozoa</taxon>
        <taxon>Arthropoda</taxon>
        <taxon>Hexapoda</taxon>
        <taxon>Collembola</taxon>
        <taxon>Symphypleona</taxon>
        <taxon>Sminthuridae</taxon>
        <taxon>Allacma</taxon>
    </lineage>
</organism>
<gene>
    <name evidence="2" type="ORF">AFUS01_LOCUS8140</name>
</gene>
<protein>
    <recommendedName>
        <fullName evidence="1">NB-ARC domain-containing protein</fullName>
    </recommendedName>
</protein>
<dbReference type="InterPro" id="IPR053137">
    <property type="entry name" value="NLR-like"/>
</dbReference>
<proteinExistence type="predicted"/>
<evidence type="ECO:0000259" key="1">
    <source>
        <dbReference type="Pfam" id="PF00931"/>
    </source>
</evidence>
<feature type="non-terminal residue" evidence="2">
    <location>
        <position position="1"/>
    </location>
</feature>
<reference evidence="2" key="1">
    <citation type="submission" date="2021-06" db="EMBL/GenBank/DDBJ databases">
        <authorList>
            <person name="Hodson N. C."/>
            <person name="Mongue J. A."/>
            <person name="Jaron S. K."/>
        </authorList>
    </citation>
    <scope>NUCLEOTIDE SEQUENCE</scope>
</reference>
<dbReference type="PANTHER" id="PTHR46082">
    <property type="entry name" value="ATP/GTP-BINDING PROTEIN-RELATED"/>
    <property type="match status" value="1"/>
</dbReference>
<dbReference type="EMBL" id="CAJVCH010055899">
    <property type="protein sequence ID" value="CAG7718771.1"/>
    <property type="molecule type" value="Genomic_DNA"/>
</dbReference>
<dbReference type="InterPro" id="IPR002182">
    <property type="entry name" value="NB-ARC"/>
</dbReference>
<dbReference type="Proteomes" id="UP000708208">
    <property type="component" value="Unassembled WGS sequence"/>
</dbReference>
<dbReference type="Pfam" id="PF00931">
    <property type="entry name" value="NB-ARC"/>
    <property type="match status" value="1"/>
</dbReference>
<accession>A0A8J2NMM2</accession>
<name>A0A8J2NMM2_9HEXA</name>
<sequence>DVKAGRWFNHGGGPVWGENGSLSIDEVTQNVLRYLYAHNTTGHSNQGYMNAQTMITLVNTGDHNNLRLNQPSTSNSIRPKKIEFNIQECVATFTGREDVLEELHKNIVHNRSNNISSVLSQAVVICGMPGVGKTETVRRYIQLHRDCFDHVLWINAESYPNAKNCFLRLATIIPIDVNYNGKQKADEDILDAIYDHVCQKFTLIAYDNLESIESLHQLTPRAMKTGWRVPAIIITTRHRNWKTISVRKLEGLTPSESLSLLSLLEFEENEDNRQCARCITDLCQGMPIVLQRVIALVRHNRDAYAALNKEPAEAASQDVYTIFAMTFQQLATKTHGDLALQCLDVMALLNPDNIPTVLLQHFLKKESKLADALILLHDYNLVTRAEGFYQIHRMIQAVKLEYNTRQEPENKQQIIIRIMNSFTEFLTDLPINTIQIHEILDNAIRLNEQAASEYESELCITFQITLVSKLMEVGKHVIAVKISEEAYKSSGKIWGDGDPRTLKAKYSLANALKDQGENAEAEKLYQDILEAQAKIESVSELDTLTTKKNLAAVWKNQAAEDLYQEFLATKMKTLGPNNPDTLKTIHNLGLVWINLRKYQEAKELYVDLVETEMRIFGPDHPDTLRTKHNLGMVWINLGKFEDAHNLCQDVQERRMKLLGPNHPDTLMTKQNIVTILIGQGKYTEALKLCEDIFDVRLKTLGPDHPHTRMLWHLWGKIITLSWWQKLTAMF</sequence>
<comment type="caution">
    <text evidence="2">The sequence shown here is derived from an EMBL/GenBank/DDBJ whole genome shotgun (WGS) entry which is preliminary data.</text>
</comment>
<feature type="domain" description="NB-ARC" evidence="1">
    <location>
        <begin position="120"/>
        <end position="268"/>
    </location>
</feature>
<dbReference type="GO" id="GO:0043531">
    <property type="term" value="F:ADP binding"/>
    <property type="evidence" value="ECO:0007669"/>
    <property type="project" value="InterPro"/>
</dbReference>
<dbReference type="AlphaFoldDB" id="A0A8J2NMM2"/>